<proteinExistence type="predicted"/>
<evidence type="ECO:0000313" key="1">
    <source>
        <dbReference type="EMBL" id="CAE6441147.1"/>
    </source>
</evidence>
<reference evidence="1" key="1">
    <citation type="submission" date="2021-01" db="EMBL/GenBank/DDBJ databases">
        <authorList>
            <person name="Kaushik A."/>
        </authorList>
    </citation>
    <scope>NUCLEOTIDE SEQUENCE</scope>
    <source>
        <strain evidence="1">AG3-1AP</strain>
    </source>
</reference>
<protein>
    <submittedName>
        <fullName evidence="1">Uncharacterized protein</fullName>
    </submittedName>
</protein>
<accession>A0A8H3G8N9</accession>
<gene>
    <name evidence="1" type="ORF">RDB_LOCUS53973</name>
</gene>
<sequence>MSANPLSSPTNHEWFRQWITDVEVNPESNDPNRKFSARMFIDHDLVCDLPVINSTGALRWSGLLYRNVSPESTVSLRLCMSIRGRPRYFNYPNFVISEVDEETGELTLELREAAWIVTIRCLTRAKAEQLFLDELEKLNAIEGAYSSRDSNASVKYVFKNALSFANLAVQTLPESTAKVSFLIYMKTWELLDQQAQLDDTLQAILRGLTGIGDIVDIAGQASSAMLAAAMNRSKESIQGILTLLEDVSVYIFNQLATNDLAPVRPEDEGIIDPFDVEAYLDHLKELQTAFHASWLPMVPTPVDHDDIIEDALLDTPQQGANESSRVIDPYDMLRLLRPLDPNGYVCRLASVTHSQPSAYTIMKNLADTRLGPRGGAAHEVAVGFAVELMLHESTDTFPTQANRACNTLHGQTLRQQS</sequence>
<comment type="caution">
    <text evidence="1">The sequence shown here is derived from an EMBL/GenBank/DDBJ whole genome shotgun (WGS) entry which is preliminary data.</text>
</comment>
<dbReference type="AlphaFoldDB" id="A0A8H3G8N9"/>
<dbReference type="EMBL" id="CAJMWV010001592">
    <property type="protein sequence ID" value="CAE6441147.1"/>
    <property type="molecule type" value="Genomic_DNA"/>
</dbReference>
<organism evidence="1 2">
    <name type="scientific">Rhizoctonia solani</name>
    <dbReference type="NCBI Taxonomy" id="456999"/>
    <lineage>
        <taxon>Eukaryota</taxon>
        <taxon>Fungi</taxon>
        <taxon>Dikarya</taxon>
        <taxon>Basidiomycota</taxon>
        <taxon>Agaricomycotina</taxon>
        <taxon>Agaricomycetes</taxon>
        <taxon>Cantharellales</taxon>
        <taxon>Ceratobasidiaceae</taxon>
        <taxon>Rhizoctonia</taxon>
    </lineage>
</organism>
<evidence type="ECO:0000313" key="2">
    <source>
        <dbReference type="Proteomes" id="UP000663831"/>
    </source>
</evidence>
<name>A0A8H3G8N9_9AGAM</name>
<dbReference type="Proteomes" id="UP000663831">
    <property type="component" value="Unassembled WGS sequence"/>
</dbReference>